<dbReference type="PANTHER" id="PTHR32089:SF112">
    <property type="entry name" value="LYSOZYME-LIKE PROTEIN-RELATED"/>
    <property type="match status" value="1"/>
</dbReference>
<dbReference type="AlphaFoldDB" id="A0A939BVQ4"/>
<dbReference type="PANTHER" id="PTHR32089">
    <property type="entry name" value="METHYL-ACCEPTING CHEMOTAXIS PROTEIN MCPB"/>
    <property type="match status" value="1"/>
</dbReference>
<evidence type="ECO:0000256" key="1">
    <source>
        <dbReference type="ARBA" id="ARBA00023224"/>
    </source>
</evidence>
<keyword evidence="3" id="KW-0175">Coiled coil</keyword>
<evidence type="ECO:0000313" key="5">
    <source>
        <dbReference type="EMBL" id="MBM7590941.1"/>
    </source>
</evidence>
<dbReference type="GO" id="GO:0016020">
    <property type="term" value="C:membrane"/>
    <property type="evidence" value="ECO:0007669"/>
    <property type="project" value="InterPro"/>
</dbReference>
<dbReference type="SMART" id="SM00283">
    <property type="entry name" value="MA"/>
    <property type="match status" value="1"/>
</dbReference>
<dbReference type="GO" id="GO:0007165">
    <property type="term" value="P:signal transduction"/>
    <property type="evidence" value="ECO:0007669"/>
    <property type="project" value="UniProtKB-KW"/>
</dbReference>
<keyword evidence="6" id="KW-1185">Reference proteome</keyword>
<comment type="caution">
    <text evidence="5">The sequence shown here is derived from an EMBL/GenBank/DDBJ whole genome shotgun (WGS) entry which is preliminary data.</text>
</comment>
<evidence type="ECO:0000313" key="6">
    <source>
        <dbReference type="Proteomes" id="UP000717624"/>
    </source>
</evidence>
<gene>
    <name evidence="5" type="ORF">JOD01_002553</name>
</gene>
<organism evidence="5 6">
    <name type="scientific">Brevibacillus fulvus</name>
    <dbReference type="NCBI Taxonomy" id="1125967"/>
    <lineage>
        <taxon>Bacteria</taxon>
        <taxon>Bacillati</taxon>
        <taxon>Bacillota</taxon>
        <taxon>Bacilli</taxon>
        <taxon>Bacillales</taxon>
        <taxon>Paenibacillaceae</taxon>
        <taxon>Brevibacillus</taxon>
    </lineage>
</organism>
<dbReference type="Gene3D" id="1.10.287.950">
    <property type="entry name" value="Methyl-accepting chemotaxis protein"/>
    <property type="match status" value="1"/>
</dbReference>
<protein>
    <recommendedName>
        <fullName evidence="4">Methyl-accepting transducer domain-containing protein</fullName>
    </recommendedName>
</protein>
<keyword evidence="1 2" id="KW-0807">Transducer</keyword>
<evidence type="ECO:0000256" key="2">
    <source>
        <dbReference type="PROSITE-ProRule" id="PRU00284"/>
    </source>
</evidence>
<dbReference type="Proteomes" id="UP000717624">
    <property type="component" value="Unassembled WGS sequence"/>
</dbReference>
<name>A0A939BVQ4_9BACL</name>
<sequence length="269" mass="29597">MIEHVLATMPTLSLMYPTATLALSDTEKILYYQEGDIKLGLVVGNEVNKQSITYKTMESGETIRQSVTREQSRFGIAFNVISVPIYGEAKKLEGALTLIFSREKEEKISLVSEELASSVTQMNQWAEHVASGAAQLASSITDISHNCRDVMQSVEENAKVVDVVKDMANRSNLLGLNAAIQAAQAGEYGRTFGVVASEIRNLAEQSRKSSESILKSMSSMKEKVVQVMREMEEESAATQEMASSIQQINAALQSLQEMAIEMKQLARFS</sequence>
<dbReference type="Pfam" id="PF00015">
    <property type="entry name" value="MCPsignal"/>
    <property type="match status" value="1"/>
</dbReference>
<dbReference type="PROSITE" id="PS50111">
    <property type="entry name" value="CHEMOTAXIS_TRANSDUC_2"/>
    <property type="match status" value="1"/>
</dbReference>
<reference evidence="5" key="1">
    <citation type="submission" date="2021-01" db="EMBL/GenBank/DDBJ databases">
        <title>Genomic Encyclopedia of Type Strains, Phase IV (KMG-IV): sequencing the most valuable type-strain genomes for metagenomic binning, comparative biology and taxonomic classification.</title>
        <authorList>
            <person name="Goeker M."/>
        </authorList>
    </citation>
    <scope>NUCLEOTIDE SEQUENCE</scope>
    <source>
        <strain evidence="5">DSM 25523</strain>
    </source>
</reference>
<proteinExistence type="predicted"/>
<accession>A0A939BVQ4</accession>
<dbReference type="InterPro" id="IPR004089">
    <property type="entry name" value="MCPsignal_dom"/>
</dbReference>
<dbReference type="SUPFAM" id="SSF58104">
    <property type="entry name" value="Methyl-accepting chemotaxis protein (MCP) signaling domain"/>
    <property type="match status" value="1"/>
</dbReference>
<feature type="domain" description="Methyl-accepting transducer" evidence="4">
    <location>
        <begin position="106"/>
        <end position="269"/>
    </location>
</feature>
<dbReference type="RefSeq" id="WP_204518679.1">
    <property type="nucleotide sequence ID" value="NZ_BAABIN010000005.1"/>
</dbReference>
<evidence type="ECO:0000259" key="4">
    <source>
        <dbReference type="PROSITE" id="PS50111"/>
    </source>
</evidence>
<evidence type="ECO:0000256" key="3">
    <source>
        <dbReference type="SAM" id="Coils"/>
    </source>
</evidence>
<dbReference type="EMBL" id="JAFBEB010000008">
    <property type="protein sequence ID" value="MBM7590941.1"/>
    <property type="molecule type" value="Genomic_DNA"/>
</dbReference>
<feature type="coiled-coil region" evidence="3">
    <location>
        <begin position="214"/>
        <end position="265"/>
    </location>
</feature>